<evidence type="ECO:0000256" key="4">
    <source>
        <dbReference type="ARBA" id="ARBA00022801"/>
    </source>
</evidence>
<feature type="domain" description="Glycoside hydrolase family 20 catalytic" evidence="7">
    <location>
        <begin position="142"/>
        <end position="492"/>
    </location>
</feature>
<dbReference type="GO" id="GO:0030203">
    <property type="term" value="P:glycosaminoglycan metabolic process"/>
    <property type="evidence" value="ECO:0007669"/>
    <property type="project" value="TreeGrafter"/>
</dbReference>
<dbReference type="PANTHER" id="PTHR22600:SF57">
    <property type="entry name" value="BETA-N-ACETYLHEXOSAMINIDASE"/>
    <property type="match status" value="1"/>
</dbReference>
<dbReference type="InterPro" id="IPR015883">
    <property type="entry name" value="Glyco_hydro_20_cat"/>
</dbReference>
<evidence type="ECO:0000313" key="10">
    <source>
        <dbReference type="Proteomes" id="UP000823771"/>
    </source>
</evidence>
<comment type="catalytic activity">
    <reaction evidence="1">
        <text>Hydrolysis of terminal non-reducing N-acetyl-D-hexosamine residues in N-acetyl-beta-D-hexosaminides.</text>
        <dbReference type="EC" id="3.2.1.52"/>
    </reaction>
</comment>
<comment type="caution">
    <text evidence="9">The sequence shown here is derived from an EMBL/GenBank/DDBJ whole genome shotgun (WGS) entry which is preliminary data.</text>
</comment>
<dbReference type="PRINTS" id="PR00738">
    <property type="entry name" value="GLHYDRLASE20"/>
</dbReference>
<accession>A0A9D9ISC2</accession>
<dbReference type="Proteomes" id="UP000823771">
    <property type="component" value="Unassembled WGS sequence"/>
</dbReference>
<reference evidence="9" key="1">
    <citation type="submission" date="2020-10" db="EMBL/GenBank/DDBJ databases">
        <authorList>
            <person name="Gilroy R."/>
        </authorList>
    </citation>
    <scope>NUCLEOTIDE SEQUENCE</scope>
    <source>
        <strain evidence="9">2478</strain>
    </source>
</reference>
<feature type="active site" description="Proton donor" evidence="6">
    <location>
        <position position="321"/>
    </location>
</feature>
<evidence type="ECO:0000259" key="8">
    <source>
        <dbReference type="Pfam" id="PF02838"/>
    </source>
</evidence>
<sequence length="528" mass="59228">MREDRSLVQLPSGRLSVYSGDPSLKHLVSVWADFLEKPYAPGTEKLSTGFTRVVSATVLPEVKSTGNESKADVRLYLDPSLAEEEYTLDVTPDGVVINGGSGKGVWWGLQTLTQILVQAASSAEPGEPLRTSGLYIQDKPHFSYRGAMLDCCRHFFTVDEVKKFIDILALHKLNTLHWHLTDDQGWRIEIEKYPLLTQVGAVRKETKVGHYNDAAAGYDGTPYGEGDFYTARDVKEIIAYASDRQITVIPEIEMPGHAVAALTSYPWLGCTGGPYEVRTTWGISDDVFCIGKESTFGFLETVLDEVCSLFPSEYIHIGGDECPAVRWKDCPDCQRRMKEEGLDDERQLQGYLLHRIEQYLNSKGRKIIGWDEILEGGVTPTATVMSWRGPQGGINAAKQGNDVVMTPNNYFYLDYYQTADPEANGEPLGIGGYVSLEKSYSFDPYDQLDDSTRKHIKGVQANTWTEYISSFDHLQHMDLPRFAALSEVAWSEERTAYDQFLARVTASMKPAYEYFGFIYAPYVFEGIE</sequence>
<dbReference type="InterPro" id="IPR017853">
    <property type="entry name" value="GH"/>
</dbReference>
<dbReference type="InterPro" id="IPR015882">
    <property type="entry name" value="HEX_bac_N"/>
</dbReference>
<dbReference type="Pfam" id="PF00728">
    <property type="entry name" value="Glyco_hydro_20"/>
    <property type="match status" value="1"/>
</dbReference>
<evidence type="ECO:0000256" key="2">
    <source>
        <dbReference type="ARBA" id="ARBA00006285"/>
    </source>
</evidence>
<evidence type="ECO:0000256" key="6">
    <source>
        <dbReference type="PIRSR" id="PIRSR625705-1"/>
    </source>
</evidence>
<dbReference type="EC" id="3.2.1.52" evidence="3"/>
<dbReference type="PIRSF" id="PIRSF001093">
    <property type="entry name" value="B-hxosamndse_ab_euk"/>
    <property type="match status" value="1"/>
</dbReference>
<dbReference type="EMBL" id="JADILZ010000026">
    <property type="protein sequence ID" value="MBO8477762.1"/>
    <property type="molecule type" value="Genomic_DNA"/>
</dbReference>
<dbReference type="Gene3D" id="3.30.379.10">
    <property type="entry name" value="Chitobiase/beta-hexosaminidase domain 2-like"/>
    <property type="match status" value="1"/>
</dbReference>
<organism evidence="9 10">
    <name type="scientific">Candidatus Cryptobacteroides excrementipullorum</name>
    <dbReference type="NCBI Taxonomy" id="2840761"/>
    <lineage>
        <taxon>Bacteria</taxon>
        <taxon>Pseudomonadati</taxon>
        <taxon>Bacteroidota</taxon>
        <taxon>Bacteroidia</taxon>
        <taxon>Bacteroidales</taxon>
        <taxon>Candidatus Cryptobacteroides</taxon>
    </lineage>
</organism>
<dbReference type="GO" id="GO:0005975">
    <property type="term" value="P:carbohydrate metabolic process"/>
    <property type="evidence" value="ECO:0007669"/>
    <property type="project" value="InterPro"/>
</dbReference>
<evidence type="ECO:0000259" key="7">
    <source>
        <dbReference type="Pfam" id="PF00728"/>
    </source>
</evidence>
<evidence type="ECO:0000256" key="5">
    <source>
        <dbReference type="ARBA" id="ARBA00023295"/>
    </source>
</evidence>
<evidence type="ECO:0000256" key="1">
    <source>
        <dbReference type="ARBA" id="ARBA00001231"/>
    </source>
</evidence>
<proteinExistence type="inferred from homology"/>
<dbReference type="InterPro" id="IPR029018">
    <property type="entry name" value="Hex-like_dom2"/>
</dbReference>
<dbReference type="CDD" id="cd06563">
    <property type="entry name" value="GH20_chitobiase-like"/>
    <property type="match status" value="1"/>
</dbReference>
<dbReference type="AlphaFoldDB" id="A0A9D9ISC2"/>
<feature type="domain" description="Beta-hexosaminidase bacterial type N-terminal" evidence="8">
    <location>
        <begin position="61"/>
        <end position="122"/>
    </location>
</feature>
<dbReference type="InterPro" id="IPR025705">
    <property type="entry name" value="Beta_hexosaminidase_sua/sub"/>
</dbReference>
<name>A0A9D9ISC2_9BACT</name>
<dbReference type="SUPFAM" id="SSF51445">
    <property type="entry name" value="(Trans)glycosidases"/>
    <property type="match status" value="1"/>
</dbReference>
<dbReference type="Pfam" id="PF02838">
    <property type="entry name" value="Glyco_hydro_20b"/>
    <property type="match status" value="1"/>
</dbReference>
<dbReference type="PANTHER" id="PTHR22600">
    <property type="entry name" value="BETA-HEXOSAMINIDASE"/>
    <property type="match status" value="1"/>
</dbReference>
<dbReference type="SUPFAM" id="SSF55545">
    <property type="entry name" value="beta-N-acetylhexosaminidase-like domain"/>
    <property type="match status" value="1"/>
</dbReference>
<protein>
    <recommendedName>
        <fullName evidence="3">beta-N-acetylhexosaminidase</fullName>
        <ecNumber evidence="3">3.2.1.52</ecNumber>
    </recommendedName>
</protein>
<reference evidence="9" key="2">
    <citation type="journal article" date="2021" name="PeerJ">
        <title>Extensive microbial diversity within the chicken gut microbiome revealed by metagenomics and culture.</title>
        <authorList>
            <person name="Gilroy R."/>
            <person name="Ravi A."/>
            <person name="Getino M."/>
            <person name="Pursley I."/>
            <person name="Horton D.L."/>
            <person name="Alikhan N.F."/>
            <person name="Baker D."/>
            <person name="Gharbi K."/>
            <person name="Hall N."/>
            <person name="Watson M."/>
            <person name="Adriaenssens E.M."/>
            <person name="Foster-Nyarko E."/>
            <person name="Jarju S."/>
            <person name="Secka A."/>
            <person name="Antonio M."/>
            <person name="Oren A."/>
            <person name="Chaudhuri R.R."/>
            <person name="La Ragione R."/>
            <person name="Hildebrand F."/>
            <person name="Pallen M.J."/>
        </authorList>
    </citation>
    <scope>NUCLEOTIDE SEQUENCE</scope>
    <source>
        <strain evidence="9">2478</strain>
    </source>
</reference>
<evidence type="ECO:0000256" key="3">
    <source>
        <dbReference type="ARBA" id="ARBA00012663"/>
    </source>
</evidence>
<evidence type="ECO:0000313" key="9">
    <source>
        <dbReference type="EMBL" id="MBO8477762.1"/>
    </source>
</evidence>
<keyword evidence="5" id="KW-0326">Glycosidase</keyword>
<keyword evidence="4" id="KW-0378">Hydrolase</keyword>
<comment type="similarity">
    <text evidence="2">Belongs to the glycosyl hydrolase 20 family.</text>
</comment>
<dbReference type="GO" id="GO:0016020">
    <property type="term" value="C:membrane"/>
    <property type="evidence" value="ECO:0007669"/>
    <property type="project" value="TreeGrafter"/>
</dbReference>
<gene>
    <name evidence="9" type="ORF">IAB80_02530</name>
</gene>
<dbReference type="Gene3D" id="3.20.20.80">
    <property type="entry name" value="Glycosidases"/>
    <property type="match status" value="1"/>
</dbReference>
<dbReference type="GO" id="GO:0004563">
    <property type="term" value="F:beta-N-acetylhexosaminidase activity"/>
    <property type="evidence" value="ECO:0007669"/>
    <property type="project" value="UniProtKB-EC"/>
</dbReference>